<dbReference type="PANTHER" id="PTHR28092:SF1">
    <property type="entry name" value="FACTOR-INDUCED GENE 1 PROTEIN"/>
    <property type="match status" value="1"/>
</dbReference>
<organism evidence="3 4">
    <name type="scientific">Canariomyces notabilis</name>
    <dbReference type="NCBI Taxonomy" id="2074819"/>
    <lineage>
        <taxon>Eukaryota</taxon>
        <taxon>Fungi</taxon>
        <taxon>Dikarya</taxon>
        <taxon>Ascomycota</taxon>
        <taxon>Pezizomycotina</taxon>
        <taxon>Sordariomycetes</taxon>
        <taxon>Sordariomycetidae</taxon>
        <taxon>Sordariales</taxon>
        <taxon>Chaetomiaceae</taxon>
        <taxon>Canariomyces</taxon>
    </lineage>
</organism>
<dbReference type="Pfam" id="PF12351">
    <property type="entry name" value="Fig1"/>
    <property type="match status" value="1"/>
</dbReference>
<gene>
    <name evidence="3" type="ORF">N656DRAFT_848704</name>
</gene>
<reference evidence="3" key="1">
    <citation type="journal article" date="2023" name="Mol. Phylogenet. Evol.">
        <title>Genome-scale phylogeny and comparative genomics of the fungal order Sordariales.</title>
        <authorList>
            <person name="Hensen N."/>
            <person name="Bonometti L."/>
            <person name="Westerberg I."/>
            <person name="Brannstrom I.O."/>
            <person name="Guillou S."/>
            <person name="Cros-Aarteil S."/>
            <person name="Calhoun S."/>
            <person name="Haridas S."/>
            <person name="Kuo A."/>
            <person name="Mondo S."/>
            <person name="Pangilinan J."/>
            <person name="Riley R."/>
            <person name="LaButti K."/>
            <person name="Andreopoulos B."/>
            <person name="Lipzen A."/>
            <person name="Chen C."/>
            <person name="Yan M."/>
            <person name="Daum C."/>
            <person name="Ng V."/>
            <person name="Clum A."/>
            <person name="Steindorff A."/>
            <person name="Ohm R.A."/>
            <person name="Martin F."/>
            <person name="Silar P."/>
            <person name="Natvig D.O."/>
            <person name="Lalanne C."/>
            <person name="Gautier V."/>
            <person name="Ament-Velasquez S.L."/>
            <person name="Kruys A."/>
            <person name="Hutchinson M.I."/>
            <person name="Powell A.J."/>
            <person name="Barry K."/>
            <person name="Miller A.N."/>
            <person name="Grigoriev I.V."/>
            <person name="Debuchy R."/>
            <person name="Gladieux P."/>
            <person name="Hiltunen Thoren M."/>
            <person name="Johannesson H."/>
        </authorList>
    </citation>
    <scope>NUCLEOTIDE SEQUENCE</scope>
    <source>
        <strain evidence="3">CBS 508.74</strain>
    </source>
</reference>
<keyword evidence="2" id="KW-0812">Transmembrane</keyword>
<protein>
    <submittedName>
        <fullName evidence="3">Uncharacterized protein</fullName>
    </submittedName>
</protein>
<dbReference type="AlphaFoldDB" id="A0AAN6QIY5"/>
<evidence type="ECO:0000313" key="3">
    <source>
        <dbReference type="EMBL" id="KAK4108286.1"/>
    </source>
</evidence>
<proteinExistence type="predicted"/>
<evidence type="ECO:0000313" key="4">
    <source>
        <dbReference type="Proteomes" id="UP001302812"/>
    </source>
</evidence>
<dbReference type="GO" id="GO:0043332">
    <property type="term" value="C:mating projection tip"/>
    <property type="evidence" value="ECO:0007669"/>
    <property type="project" value="TreeGrafter"/>
</dbReference>
<accession>A0AAN6QIY5</accession>
<reference evidence="3" key="2">
    <citation type="submission" date="2023-05" db="EMBL/GenBank/DDBJ databases">
        <authorList>
            <consortium name="Lawrence Berkeley National Laboratory"/>
            <person name="Steindorff A."/>
            <person name="Hensen N."/>
            <person name="Bonometti L."/>
            <person name="Westerberg I."/>
            <person name="Brannstrom I.O."/>
            <person name="Guillou S."/>
            <person name="Cros-Aarteil S."/>
            <person name="Calhoun S."/>
            <person name="Haridas S."/>
            <person name="Kuo A."/>
            <person name="Mondo S."/>
            <person name="Pangilinan J."/>
            <person name="Riley R."/>
            <person name="Labutti K."/>
            <person name="Andreopoulos B."/>
            <person name="Lipzen A."/>
            <person name="Chen C."/>
            <person name="Yanf M."/>
            <person name="Daum C."/>
            <person name="Ng V."/>
            <person name="Clum A."/>
            <person name="Ohm R."/>
            <person name="Martin F."/>
            <person name="Silar P."/>
            <person name="Natvig D."/>
            <person name="Lalanne C."/>
            <person name="Gautier V."/>
            <person name="Ament-Velasquez S.L."/>
            <person name="Kruys A."/>
            <person name="Hutchinson M.I."/>
            <person name="Powell A.J."/>
            <person name="Barry K."/>
            <person name="Miller A.N."/>
            <person name="Grigoriev I.V."/>
            <person name="Debuchy R."/>
            <person name="Gladieux P."/>
            <person name="Thoren M.H."/>
            <person name="Johannesson H."/>
        </authorList>
    </citation>
    <scope>NUCLEOTIDE SEQUENCE</scope>
    <source>
        <strain evidence="3">CBS 508.74</strain>
    </source>
</reference>
<feature type="compositionally biased region" description="Basic and acidic residues" evidence="1">
    <location>
        <begin position="316"/>
        <end position="336"/>
    </location>
</feature>
<feature type="transmembrane region" description="Helical" evidence="2">
    <location>
        <begin position="218"/>
        <end position="242"/>
    </location>
</feature>
<evidence type="ECO:0000256" key="2">
    <source>
        <dbReference type="SAM" id="Phobius"/>
    </source>
</evidence>
<dbReference type="EMBL" id="MU853364">
    <property type="protein sequence ID" value="KAK4108286.1"/>
    <property type="molecule type" value="Genomic_DNA"/>
</dbReference>
<feature type="transmembrane region" description="Helical" evidence="2">
    <location>
        <begin position="183"/>
        <end position="206"/>
    </location>
</feature>
<dbReference type="PANTHER" id="PTHR28092">
    <property type="entry name" value="FACTOR-INDUCED GENE 1 PROTEIN"/>
    <property type="match status" value="1"/>
</dbReference>
<keyword evidence="4" id="KW-1185">Reference proteome</keyword>
<name>A0AAN6QIY5_9PEZI</name>
<evidence type="ECO:0000256" key="1">
    <source>
        <dbReference type="SAM" id="MobiDB-lite"/>
    </source>
</evidence>
<feature type="region of interest" description="Disordered" evidence="1">
    <location>
        <begin position="264"/>
        <end position="336"/>
    </location>
</feature>
<dbReference type="GeneID" id="89943435"/>
<dbReference type="GO" id="GO:0016020">
    <property type="term" value="C:membrane"/>
    <property type="evidence" value="ECO:0007669"/>
    <property type="project" value="InterPro"/>
</dbReference>
<sequence>MNSTATAPLLGFFAREKYQTLFRLTTSWLPAFLHRHRGVLLGLFNCAALALGCLLLAGCSAPNILAGIYLVAFSLPASDTTAGFSHLEIRLGYFFLCARSSTSSSWTCGDPDQVIERLRDADEPWNLGKTAYDLRDQAVSPSLLIISMASNLISISLTCISSSSFPIITPLGVITSSHKTARVWFTAALVVNAIYGMGNCLLAALWQHAAAATAAPMMVYLSSGAVTAVVGPLATTLVWLGFGLTLVPGVMCLRDVLAVVSPKPRDLYSPPPESGDGDGEFTDVEHAQGQGSGDAVVASGAGGEPSEAVQAGEGQAEGHDAPDIEMESLKAVDTNR</sequence>
<dbReference type="GO" id="GO:0000747">
    <property type="term" value="P:conjugation with cellular fusion"/>
    <property type="evidence" value="ECO:0007669"/>
    <property type="project" value="TreeGrafter"/>
</dbReference>
<feature type="transmembrane region" description="Helical" evidence="2">
    <location>
        <begin position="39"/>
        <end position="58"/>
    </location>
</feature>
<dbReference type="RefSeq" id="XP_064665856.1">
    <property type="nucleotide sequence ID" value="XM_064819309.1"/>
</dbReference>
<feature type="transmembrane region" description="Helical" evidence="2">
    <location>
        <begin position="143"/>
        <end position="163"/>
    </location>
</feature>
<comment type="caution">
    <text evidence="3">The sequence shown here is derived from an EMBL/GenBank/DDBJ whole genome shotgun (WGS) entry which is preliminary data.</text>
</comment>
<keyword evidence="2" id="KW-0472">Membrane</keyword>
<dbReference type="Proteomes" id="UP001302812">
    <property type="component" value="Unassembled WGS sequence"/>
</dbReference>
<keyword evidence="2" id="KW-1133">Transmembrane helix</keyword>
<dbReference type="InterPro" id="IPR033481">
    <property type="entry name" value="Dni1/Fig1"/>
</dbReference>